<proteinExistence type="inferred from homology"/>
<comment type="caution">
    <text evidence="5">The sequence shown here is derived from an EMBL/GenBank/DDBJ whole genome shotgun (WGS) entry which is preliminary data.</text>
</comment>
<dbReference type="Gene3D" id="3.40.50.12780">
    <property type="entry name" value="N-terminal domain of ligase-like"/>
    <property type="match status" value="1"/>
</dbReference>
<organism evidence="5 6">
    <name type="scientific">Nocardia mexicana</name>
    <dbReference type="NCBI Taxonomy" id="279262"/>
    <lineage>
        <taxon>Bacteria</taxon>
        <taxon>Bacillati</taxon>
        <taxon>Actinomycetota</taxon>
        <taxon>Actinomycetes</taxon>
        <taxon>Mycobacteriales</taxon>
        <taxon>Nocardiaceae</taxon>
        <taxon>Nocardia</taxon>
    </lineage>
</organism>
<dbReference type="InterPro" id="IPR000873">
    <property type="entry name" value="AMP-dep_synth/lig_dom"/>
</dbReference>
<protein>
    <submittedName>
        <fullName evidence="5">Fatty-acyl-CoA synthase</fullName>
    </submittedName>
</protein>
<evidence type="ECO:0000259" key="4">
    <source>
        <dbReference type="Pfam" id="PF13193"/>
    </source>
</evidence>
<sequence length="494" mass="53494">MTPDRVALMQDERQLTYRELEARAVWLAHGLREHGVERGDRVAYLGWNSIALVEILFAVAKLGAVMVPLNTRLAAPETSYILADCAPRVLIAERGFDPVVDSERLSSIGMEIVTIDAATGTDPLGPFSDPGSDLTLDEPISLDELFMIQYTSGTTGYPKGVRLTHGNITWNVFNLLIDIDLGSTEVALVTAPLFHTAALNQVLFPILLKGGTALIEARWDADRALELIETHSVTMLFGVPSMYLSLLRASASGTADLSTLRHALCGGAPVPTTLLEQFREHGPPIIVGYGLTEASPGVTILRATGPGIDHDKPGSAGTPCFFTDVRLDSTDGAGDTGEILVHGPNVSPGYWNRPDATAATYTDGHWLHTGDLGHLDTDGYLYVADRLNDMYISGGENIYPAEVEQAIYTHTAVAECAVIGIRDNTWGEVGRAVVVVHPGAQLSERQLLDYLDDRIARYKIPKSVVFVDKLIYNASGKLMKTRIRQLHGAPADED</sequence>
<feature type="domain" description="AMP-dependent synthetase/ligase" evidence="3">
    <location>
        <begin position="2"/>
        <end position="351"/>
    </location>
</feature>
<gene>
    <name evidence="5" type="ORF">DFR68_11762</name>
</gene>
<dbReference type="InterPro" id="IPR042099">
    <property type="entry name" value="ANL_N_sf"/>
</dbReference>
<reference evidence="5 6" key="1">
    <citation type="submission" date="2018-07" db="EMBL/GenBank/DDBJ databases">
        <title>Genomic Encyclopedia of Type Strains, Phase IV (KMG-IV): sequencing the most valuable type-strain genomes for metagenomic binning, comparative biology and taxonomic classification.</title>
        <authorList>
            <person name="Goeker M."/>
        </authorList>
    </citation>
    <scope>NUCLEOTIDE SEQUENCE [LARGE SCALE GENOMIC DNA]</scope>
    <source>
        <strain evidence="5 6">DSM 44952</strain>
    </source>
</reference>
<dbReference type="AlphaFoldDB" id="A0A370GL38"/>
<dbReference type="EMBL" id="QQAZ01000017">
    <property type="protein sequence ID" value="RDI44445.1"/>
    <property type="molecule type" value="Genomic_DNA"/>
</dbReference>
<feature type="domain" description="AMP-binding enzyme C-terminal" evidence="4">
    <location>
        <begin position="402"/>
        <end position="477"/>
    </location>
</feature>
<keyword evidence="2" id="KW-0436">Ligase</keyword>
<dbReference type="PROSITE" id="PS00455">
    <property type="entry name" value="AMP_BINDING"/>
    <property type="match status" value="1"/>
</dbReference>
<evidence type="ECO:0000256" key="1">
    <source>
        <dbReference type="ARBA" id="ARBA00006432"/>
    </source>
</evidence>
<comment type="similarity">
    <text evidence="1">Belongs to the ATP-dependent AMP-binding enzyme family.</text>
</comment>
<dbReference type="CDD" id="cd17631">
    <property type="entry name" value="FACL_FadD13-like"/>
    <property type="match status" value="1"/>
</dbReference>
<dbReference type="Pfam" id="PF13193">
    <property type="entry name" value="AMP-binding_C"/>
    <property type="match status" value="1"/>
</dbReference>
<keyword evidence="6" id="KW-1185">Reference proteome</keyword>
<dbReference type="STRING" id="1210089.GCA_001613165_05324"/>
<dbReference type="GO" id="GO:0031956">
    <property type="term" value="F:medium-chain fatty acid-CoA ligase activity"/>
    <property type="evidence" value="ECO:0007669"/>
    <property type="project" value="TreeGrafter"/>
</dbReference>
<evidence type="ECO:0000259" key="3">
    <source>
        <dbReference type="Pfam" id="PF00501"/>
    </source>
</evidence>
<dbReference type="Gene3D" id="3.30.300.30">
    <property type="match status" value="1"/>
</dbReference>
<dbReference type="InterPro" id="IPR020845">
    <property type="entry name" value="AMP-binding_CS"/>
</dbReference>
<dbReference type="InterPro" id="IPR025110">
    <property type="entry name" value="AMP-bd_C"/>
</dbReference>
<name>A0A370GL38_9NOCA</name>
<dbReference type="GO" id="GO:0006631">
    <property type="term" value="P:fatty acid metabolic process"/>
    <property type="evidence" value="ECO:0007669"/>
    <property type="project" value="TreeGrafter"/>
</dbReference>
<evidence type="ECO:0000313" key="5">
    <source>
        <dbReference type="EMBL" id="RDI44445.1"/>
    </source>
</evidence>
<dbReference type="RefSeq" id="WP_246011652.1">
    <property type="nucleotide sequence ID" value="NZ_QQAZ01000017.1"/>
</dbReference>
<dbReference type="PANTHER" id="PTHR43201:SF5">
    <property type="entry name" value="MEDIUM-CHAIN ACYL-COA LIGASE ACSF2, MITOCHONDRIAL"/>
    <property type="match status" value="1"/>
</dbReference>
<dbReference type="InterPro" id="IPR045851">
    <property type="entry name" value="AMP-bd_C_sf"/>
</dbReference>
<dbReference type="PANTHER" id="PTHR43201">
    <property type="entry name" value="ACYL-COA SYNTHETASE"/>
    <property type="match status" value="1"/>
</dbReference>
<accession>A0A370GL38</accession>
<dbReference type="Pfam" id="PF00501">
    <property type="entry name" value="AMP-binding"/>
    <property type="match status" value="1"/>
</dbReference>
<evidence type="ECO:0000256" key="2">
    <source>
        <dbReference type="ARBA" id="ARBA00022598"/>
    </source>
</evidence>
<dbReference type="FunFam" id="3.30.300.30:FF:000008">
    <property type="entry name" value="2,3-dihydroxybenzoate-AMP ligase"/>
    <property type="match status" value="1"/>
</dbReference>
<evidence type="ECO:0000313" key="6">
    <source>
        <dbReference type="Proteomes" id="UP000255355"/>
    </source>
</evidence>
<dbReference type="Proteomes" id="UP000255355">
    <property type="component" value="Unassembled WGS sequence"/>
</dbReference>
<dbReference type="SUPFAM" id="SSF56801">
    <property type="entry name" value="Acetyl-CoA synthetase-like"/>
    <property type="match status" value="1"/>
</dbReference>